<protein>
    <submittedName>
        <fullName evidence="3">NUDIX hydrolase</fullName>
    </submittedName>
</protein>
<reference evidence="3 4" key="1">
    <citation type="submission" date="2020-05" db="EMBL/GenBank/DDBJ databases">
        <title>Actinomadura verrucosospora NRRL-B18236 (PFL_A860) Genome sequencing and assembly.</title>
        <authorList>
            <person name="Samborskyy M."/>
        </authorList>
    </citation>
    <scope>NUCLEOTIDE SEQUENCE [LARGE SCALE GENOMIC DNA]</scope>
    <source>
        <strain evidence="3 4">NRRL:B18236</strain>
    </source>
</reference>
<evidence type="ECO:0000259" key="2">
    <source>
        <dbReference type="PROSITE" id="PS51462"/>
    </source>
</evidence>
<dbReference type="Pfam" id="PF00293">
    <property type="entry name" value="NUDIX"/>
    <property type="match status" value="1"/>
</dbReference>
<evidence type="ECO:0000313" key="3">
    <source>
        <dbReference type="EMBL" id="QKG25861.1"/>
    </source>
</evidence>
<dbReference type="PROSITE" id="PS00893">
    <property type="entry name" value="NUDIX_BOX"/>
    <property type="match status" value="1"/>
</dbReference>
<feature type="domain" description="Nudix hydrolase" evidence="2">
    <location>
        <begin position="18"/>
        <end position="151"/>
    </location>
</feature>
<sequence length="287" mass="31335">MGDGDGWADCDLGHTHWGRFGAAGLLAYHRDADGQMWILLQQRAWWGLGGGTWGMFGGATHSHEDGVTGALRETAEECTLDTGLVRVRGTRVEDHGGWSFTSVIGALDEKADVKPASRETRRAEWVRLEEVEDRKLFAPFERSWPLLRDAMKGLVLVVDGANVVGSRPDGWWKDRAGANARLRDALAALNEGVRGVPGPVAFDRCFPEIVLVVEGAARPVADEQVDGVRVVAAPGSGDDHIAGIVRNAEPDTEYLVVTADRELRARCEEAGAHVTGPRWLTDRLERR</sequence>
<dbReference type="AlphaFoldDB" id="A0A7D3ZPP3"/>
<dbReference type="GO" id="GO:0016787">
    <property type="term" value="F:hydrolase activity"/>
    <property type="evidence" value="ECO:0007669"/>
    <property type="project" value="UniProtKB-KW"/>
</dbReference>
<keyword evidence="4" id="KW-1185">Reference proteome</keyword>
<name>A0A7D3ZPP3_ACTVE</name>
<keyword evidence="1 3" id="KW-0378">Hydrolase</keyword>
<proteinExistence type="predicted"/>
<dbReference type="InterPro" id="IPR015797">
    <property type="entry name" value="NUDIX_hydrolase-like_dom_sf"/>
</dbReference>
<dbReference type="SUPFAM" id="SSF55811">
    <property type="entry name" value="Nudix"/>
    <property type="match status" value="1"/>
</dbReference>
<dbReference type="RefSeq" id="WP_173099401.1">
    <property type="nucleotide sequence ID" value="NZ_CP053892.1"/>
</dbReference>
<dbReference type="EMBL" id="CP053892">
    <property type="protein sequence ID" value="QKG25861.1"/>
    <property type="molecule type" value="Genomic_DNA"/>
</dbReference>
<evidence type="ECO:0000256" key="1">
    <source>
        <dbReference type="ARBA" id="ARBA00022801"/>
    </source>
</evidence>
<dbReference type="Proteomes" id="UP000501240">
    <property type="component" value="Chromosome"/>
</dbReference>
<accession>A0A7D3ZPP3</accession>
<dbReference type="InterPro" id="IPR000086">
    <property type="entry name" value="NUDIX_hydrolase_dom"/>
</dbReference>
<dbReference type="PROSITE" id="PS51462">
    <property type="entry name" value="NUDIX"/>
    <property type="match status" value="1"/>
</dbReference>
<organism evidence="3 4">
    <name type="scientific">Actinomadura verrucosospora</name>
    <dbReference type="NCBI Taxonomy" id="46165"/>
    <lineage>
        <taxon>Bacteria</taxon>
        <taxon>Bacillati</taxon>
        <taxon>Actinomycetota</taxon>
        <taxon>Actinomycetes</taxon>
        <taxon>Streptosporangiales</taxon>
        <taxon>Thermomonosporaceae</taxon>
        <taxon>Actinomadura</taxon>
    </lineage>
</organism>
<dbReference type="InterPro" id="IPR020084">
    <property type="entry name" value="NUDIX_hydrolase_CS"/>
</dbReference>
<evidence type="ECO:0000313" key="4">
    <source>
        <dbReference type="Proteomes" id="UP000501240"/>
    </source>
</evidence>
<gene>
    <name evidence="3" type="ORF">ACTIVE_7514</name>
</gene>
<dbReference type="Gene3D" id="3.90.79.10">
    <property type="entry name" value="Nucleoside Triphosphate Pyrophosphohydrolase"/>
    <property type="match status" value="1"/>
</dbReference>